<feature type="domain" description="RNA polymerase sigma factor 54 core-binding" evidence="11">
    <location>
        <begin position="150"/>
        <end position="340"/>
    </location>
</feature>
<dbReference type="Gene3D" id="1.10.10.1330">
    <property type="entry name" value="RNA polymerase sigma-54 factor, core-binding domain"/>
    <property type="match status" value="1"/>
</dbReference>
<dbReference type="GO" id="GO:0016779">
    <property type="term" value="F:nucleotidyltransferase activity"/>
    <property type="evidence" value="ECO:0007669"/>
    <property type="project" value="UniProtKB-KW"/>
</dbReference>
<dbReference type="PROSITE" id="PS00718">
    <property type="entry name" value="SIGMA54_2"/>
    <property type="match status" value="1"/>
</dbReference>
<keyword evidence="6" id="KW-0731">Sigma factor</keyword>
<evidence type="ECO:0000256" key="7">
    <source>
        <dbReference type="ARBA" id="ARBA00023125"/>
    </source>
</evidence>
<evidence type="ECO:0000256" key="1">
    <source>
        <dbReference type="ARBA" id="ARBA00008798"/>
    </source>
</evidence>
<keyword evidence="3" id="KW-0808">Transferase</keyword>
<evidence type="ECO:0000256" key="5">
    <source>
        <dbReference type="ARBA" id="ARBA00023015"/>
    </source>
</evidence>
<dbReference type="InterPro" id="IPR007046">
    <property type="entry name" value="RNA_pol_sigma_54_core-bd"/>
</dbReference>
<feature type="domain" description="RNA polymerase sigma factor 54 DNA-binding" evidence="10">
    <location>
        <begin position="354"/>
        <end position="511"/>
    </location>
</feature>
<name>A0A517QXD0_9PLAN</name>
<keyword evidence="7" id="KW-0238">DNA-binding</keyword>
<proteinExistence type="inferred from homology"/>
<dbReference type="GO" id="GO:0000428">
    <property type="term" value="C:DNA-directed RNA polymerase complex"/>
    <property type="evidence" value="ECO:0007669"/>
    <property type="project" value="UniProtKB-KW"/>
</dbReference>
<evidence type="ECO:0000256" key="6">
    <source>
        <dbReference type="ARBA" id="ARBA00023082"/>
    </source>
</evidence>
<evidence type="ECO:0000256" key="9">
    <source>
        <dbReference type="SAM" id="MobiDB-lite"/>
    </source>
</evidence>
<evidence type="ECO:0000313" key="13">
    <source>
        <dbReference type="Proteomes" id="UP000317318"/>
    </source>
</evidence>
<dbReference type="NCBIfam" id="TIGR02395">
    <property type="entry name" value="rpoN_sigma"/>
    <property type="match status" value="1"/>
</dbReference>
<dbReference type="Pfam" id="PF00309">
    <property type="entry name" value="Sigma54_AID"/>
    <property type="match status" value="1"/>
</dbReference>
<dbReference type="PANTHER" id="PTHR32248">
    <property type="entry name" value="RNA POLYMERASE SIGMA-54 FACTOR"/>
    <property type="match status" value="1"/>
</dbReference>
<dbReference type="InterPro" id="IPR007634">
    <property type="entry name" value="RNA_pol_sigma_54_DNA-bd"/>
</dbReference>
<dbReference type="Pfam" id="PF04963">
    <property type="entry name" value="Sigma54_CBD"/>
    <property type="match status" value="1"/>
</dbReference>
<gene>
    <name evidence="12" type="primary">rpoN</name>
    <name evidence="12" type="ORF">Pan189_05980</name>
</gene>
<dbReference type="PRINTS" id="PR00045">
    <property type="entry name" value="SIGMA54FCT"/>
</dbReference>
<dbReference type="Pfam" id="PF04552">
    <property type="entry name" value="Sigma54_DBD"/>
    <property type="match status" value="1"/>
</dbReference>
<evidence type="ECO:0000259" key="11">
    <source>
        <dbReference type="Pfam" id="PF04963"/>
    </source>
</evidence>
<protein>
    <submittedName>
        <fullName evidence="12">RNA polymerase sigma-54 factor</fullName>
    </submittedName>
</protein>
<evidence type="ECO:0000256" key="3">
    <source>
        <dbReference type="ARBA" id="ARBA00022679"/>
    </source>
</evidence>
<dbReference type="GO" id="GO:0006352">
    <property type="term" value="P:DNA-templated transcription initiation"/>
    <property type="evidence" value="ECO:0007669"/>
    <property type="project" value="InterPro"/>
</dbReference>
<dbReference type="GO" id="GO:0003677">
    <property type="term" value="F:DNA binding"/>
    <property type="evidence" value="ECO:0007669"/>
    <property type="project" value="UniProtKB-KW"/>
</dbReference>
<dbReference type="PANTHER" id="PTHR32248:SF4">
    <property type="entry name" value="RNA POLYMERASE SIGMA-54 FACTOR"/>
    <property type="match status" value="1"/>
</dbReference>
<feature type="compositionally biased region" description="Basic and acidic residues" evidence="9">
    <location>
        <begin position="87"/>
        <end position="111"/>
    </location>
</feature>
<dbReference type="KEGG" id="svp:Pan189_05980"/>
<dbReference type="InterPro" id="IPR000394">
    <property type="entry name" value="RNA_pol_sigma_54"/>
</dbReference>
<keyword evidence="5" id="KW-0805">Transcription regulation</keyword>
<dbReference type="GO" id="GO:0016987">
    <property type="term" value="F:sigma factor activity"/>
    <property type="evidence" value="ECO:0007669"/>
    <property type="project" value="UniProtKB-KW"/>
</dbReference>
<reference evidence="12 13" key="1">
    <citation type="submission" date="2019-02" db="EMBL/GenBank/DDBJ databases">
        <title>Deep-cultivation of Planctomycetes and their phenomic and genomic characterization uncovers novel biology.</title>
        <authorList>
            <person name="Wiegand S."/>
            <person name="Jogler M."/>
            <person name="Boedeker C."/>
            <person name="Pinto D."/>
            <person name="Vollmers J."/>
            <person name="Rivas-Marin E."/>
            <person name="Kohn T."/>
            <person name="Peeters S.H."/>
            <person name="Heuer A."/>
            <person name="Rast P."/>
            <person name="Oberbeckmann S."/>
            <person name="Bunk B."/>
            <person name="Jeske O."/>
            <person name="Meyerdierks A."/>
            <person name="Storesund J.E."/>
            <person name="Kallscheuer N."/>
            <person name="Luecker S."/>
            <person name="Lage O.M."/>
            <person name="Pohl T."/>
            <person name="Merkel B.J."/>
            <person name="Hornburger P."/>
            <person name="Mueller R.-W."/>
            <person name="Bruemmer F."/>
            <person name="Labrenz M."/>
            <person name="Spormann A.M."/>
            <person name="Op den Camp H."/>
            <person name="Overmann J."/>
            <person name="Amann R."/>
            <person name="Jetten M.S.M."/>
            <person name="Mascher T."/>
            <person name="Medema M.H."/>
            <person name="Devos D.P."/>
            <person name="Kaster A.-K."/>
            <person name="Ovreas L."/>
            <person name="Rohde M."/>
            <person name="Galperin M.Y."/>
            <person name="Jogler C."/>
        </authorList>
    </citation>
    <scope>NUCLEOTIDE SEQUENCE [LARGE SCALE GENOMIC DNA]</scope>
    <source>
        <strain evidence="12 13">Pan189</strain>
    </source>
</reference>
<feature type="compositionally biased region" description="Acidic residues" evidence="9">
    <location>
        <begin position="77"/>
        <end position="86"/>
    </location>
</feature>
<keyword evidence="4" id="KW-0548">Nucleotidyltransferase</keyword>
<evidence type="ECO:0000259" key="10">
    <source>
        <dbReference type="Pfam" id="PF04552"/>
    </source>
</evidence>
<comment type="similarity">
    <text evidence="1">Belongs to the sigma-54 factor family.</text>
</comment>
<dbReference type="Proteomes" id="UP000317318">
    <property type="component" value="Chromosome"/>
</dbReference>
<keyword evidence="2" id="KW-0240">DNA-directed RNA polymerase</keyword>
<evidence type="ECO:0000256" key="8">
    <source>
        <dbReference type="ARBA" id="ARBA00023163"/>
    </source>
</evidence>
<keyword evidence="8" id="KW-0804">Transcription</keyword>
<dbReference type="PROSITE" id="PS50044">
    <property type="entry name" value="SIGMA54_3"/>
    <property type="match status" value="1"/>
</dbReference>
<feature type="region of interest" description="Disordered" evidence="9">
    <location>
        <begin position="74"/>
        <end position="111"/>
    </location>
</feature>
<organism evidence="12 13">
    <name type="scientific">Stratiformator vulcanicus</name>
    <dbReference type="NCBI Taxonomy" id="2527980"/>
    <lineage>
        <taxon>Bacteria</taxon>
        <taxon>Pseudomonadati</taxon>
        <taxon>Planctomycetota</taxon>
        <taxon>Planctomycetia</taxon>
        <taxon>Planctomycetales</taxon>
        <taxon>Planctomycetaceae</taxon>
        <taxon>Stratiformator</taxon>
    </lineage>
</organism>
<evidence type="ECO:0000313" key="12">
    <source>
        <dbReference type="EMBL" id="QDT36243.1"/>
    </source>
</evidence>
<dbReference type="InterPro" id="IPR038709">
    <property type="entry name" value="RpoN_core-bd_sf"/>
</dbReference>
<dbReference type="GO" id="GO:0001216">
    <property type="term" value="F:DNA-binding transcription activator activity"/>
    <property type="evidence" value="ECO:0007669"/>
    <property type="project" value="InterPro"/>
</dbReference>
<dbReference type="PIRSF" id="PIRSF000774">
    <property type="entry name" value="RpoN"/>
    <property type="match status" value="1"/>
</dbReference>
<dbReference type="Gene3D" id="1.10.10.60">
    <property type="entry name" value="Homeodomain-like"/>
    <property type="match status" value="1"/>
</dbReference>
<dbReference type="EMBL" id="CP036268">
    <property type="protein sequence ID" value="QDT36243.1"/>
    <property type="molecule type" value="Genomic_DNA"/>
</dbReference>
<keyword evidence="13" id="KW-1185">Reference proteome</keyword>
<dbReference type="AlphaFoldDB" id="A0A517QXD0"/>
<evidence type="ECO:0000256" key="2">
    <source>
        <dbReference type="ARBA" id="ARBA00022478"/>
    </source>
</evidence>
<sequence length="513" mass="58552">MFQSVGSPHHLIARRSRAANAMQLNFSQQMKMSQQMKLAPRMIQSMEILQLPVMALQERIDQELAENVALEMKENESDISDTEAEVEAEKAREDVETEKHEREELSMESDREFERLVEMSSEWPDDNLGSGSKVSSNRMDEMGDRQHDAMANMLARPQSLTDSLLEQFGFFNVPPEIGEFGDFLIQNLDKDGRLQGSLEETIMLFGKPITEEDATTTLGLIQMLDPPGVGARDVKECLLLQIKPETPYRDALITLISGHLEDLAQNRIPIIQKKTGLDIETIKAATEELAHLDPYPGRGYTDETSQNVTPDVEITRDDSGKYKVRLLDEWTPSLKISPYYLKQLRNDPDAQTKEYIKKKIDSAKWLIESIEQRNNTLRRVSQAIVDHQRDFFEDGPEAIAPLKMQQIADVVGVHVTTVSRAVDDKWVQTPRGLFPLKRFFGGGTQTSDGDEVAWDIIRMKLKEIVDNEDKSNPLSDDALVEELKKHGYNLARRTVTKYRKNMDIPSSRQRREY</sequence>
<evidence type="ECO:0000256" key="4">
    <source>
        <dbReference type="ARBA" id="ARBA00022695"/>
    </source>
</evidence>
<accession>A0A517QXD0</accession>